<keyword evidence="2" id="KW-1003">Cell membrane</keyword>
<evidence type="ECO:0000259" key="7">
    <source>
        <dbReference type="Pfam" id="PF02687"/>
    </source>
</evidence>
<dbReference type="InterPro" id="IPR038766">
    <property type="entry name" value="Membrane_comp_ABC_pdt"/>
</dbReference>
<evidence type="ECO:0000256" key="4">
    <source>
        <dbReference type="ARBA" id="ARBA00022989"/>
    </source>
</evidence>
<keyword evidence="9" id="KW-1185">Reference proteome</keyword>
<keyword evidence="3 6" id="KW-0812">Transmembrane</keyword>
<dbReference type="AlphaFoldDB" id="A0A6N8F8Y3"/>
<comment type="caution">
    <text evidence="8">The sequence shown here is derived from an EMBL/GenBank/DDBJ whole genome shotgun (WGS) entry which is preliminary data.</text>
</comment>
<gene>
    <name evidence="8" type="ORF">GNP35_04875</name>
</gene>
<dbReference type="InterPro" id="IPR003838">
    <property type="entry name" value="ABC3_permease_C"/>
</dbReference>
<name>A0A6N8F8Y3_9GAMM</name>
<feature type="transmembrane region" description="Helical" evidence="6">
    <location>
        <begin position="279"/>
        <end position="303"/>
    </location>
</feature>
<dbReference type="GO" id="GO:0005886">
    <property type="term" value="C:plasma membrane"/>
    <property type="evidence" value="ECO:0007669"/>
    <property type="project" value="UniProtKB-SubCell"/>
</dbReference>
<dbReference type="Proteomes" id="UP000439994">
    <property type="component" value="Unassembled WGS sequence"/>
</dbReference>
<evidence type="ECO:0000256" key="5">
    <source>
        <dbReference type="ARBA" id="ARBA00023136"/>
    </source>
</evidence>
<evidence type="ECO:0000313" key="9">
    <source>
        <dbReference type="Proteomes" id="UP000439994"/>
    </source>
</evidence>
<feature type="transmembrane region" description="Helical" evidence="6">
    <location>
        <begin position="189"/>
        <end position="210"/>
    </location>
</feature>
<protein>
    <submittedName>
        <fullName evidence="8">FtsX-like permease family protein</fullName>
    </submittedName>
</protein>
<proteinExistence type="predicted"/>
<dbReference type="PANTHER" id="PTHR30287">
    <property type="entry name" value="MEMBRANE COMPONENT OF PREDICTED ABC SUPERFAMILY METABOLITE UPTAKE TRANSPORTER"/>
    <property type="match status" value="1"/>
</dbReference>
<organism evidence="8 9">
    <name type="scientific">Psychrosphaera haliotis</name>
    <dbReference type="NCBI Taxonomy" id="555083"/>
    <lineage>
        <taxon>Bacteria</taxon>
        <taxon>Pseudomonadati</taxon>
        <taxon>Pseudomonadota</taxon>
        <taxon>Gammaproteobacteria</taxon>
        <taxon>Alteromonadales</taxon>
        <taxon>Pseudoalteromonadaceae</taxon>
        <taxon>Psychrosphaera</taxon>
    </lineage>
</organism>
<reference evidence="8 9" key="1">
    <citation type="submission" date="2019-11" db="EMBL/GenBank/DDBJ databases">
        <title>P. haliotis isolates from Z. marina roots.</title>
        <authorList>
            <person name="Cohen M."/>
            <person name="Jospin G."/>
            <person name="Eisen J.A."/>
            <person name="Coil D.A."/>
        </authorList>
    </citation>
    <scope>NUCLEOTIDE SEQUENCE [LARGE SCALE GENOMIC DNA]</scope>
    <source>
        <strain evidence="8 9">UCD-MCMsp1aY</strain>
    </source>
</reference>
<feature type="transmembrane region" description="Helical" evidence="6">
    <location>
        <begin position="242"/>
        <end position="264"/>
    </location>
</feature>
<sequence length="315" mass="35352">MMKFLSKNAQKKLMMVLNLKAKVSLTTTAKQLIKHKNKQTRTKKKPETGFGRELNLTFTDKFPNNNELIEGTWMPQDVQKQVSVEAKVAERLELKLGDELSFLIGSQTVRATVTSIRKVDWNSLQPNFYMIFSDDVIADFPATYITSFYLAKEDKLWLNELLADYPTLSIIDVAAMLEQIQSVIAQVSVAIQFVLLIVVIAATLVLVAQVQSSLDERKKETVIYRTIGAKGSVIRNAISYEFISLGAISGFIAASVAEFSLYLLQTYSFKMTWVLHWELWMIGPLSGALFVAVVGSLSTRSLLKITPSELIRQLA</sequence>
<dbReference type="OrthoDB" id="5292592at2"/>
<dbReference type="EMBL" id="WOCD01000003">
    <property type="protein sequence ID" value="MUH71869.1"/>
    <property type="molecule type" value="Genomic_DNA"/>
</dbReference>
<dbReference type="PANTHER" id="PTHR30287:SF1">
    <property type="entry name" value="INNER MEMBRANE PROTEIN"/>
    <property type="match status" value="1"/>
</dbReference>
<accession>A0A6N8F8Y3</accession>
<evidence type="ECO:0000256" key="1">
    <source>
        <dbReference type="ARBA" id="ARBA00004651"/>
    </source>
</evidence>
<evidence type="ECO:0000256" key="6">
    <source>
        <dbReference type="SAM" id="Phobius"/>
    </source>
</evidence>
<evidence type="ECO:0000256" key="2">
    <source>
        <dbReference type="ARBA" id="ARBA00022475"/>
    </source>
</evidence>
<dbReference type="Pfam" id="PF02687">
    <property type="entry name" value="FtsX"/>
    <property type="match status" value="1"/>
</dbReference>
<comment type="subcellular location">
    <subcellularLocation>
        <location evidence="1">Cell membrane</location>
        <topology evidence="1">Multi-pass membrane protein</topology>
    </subcellularLocation>
</comment>
<keyword evidence="5 6" id="KW-0472">Membrane</keyword>
<evidence type="ECO:0000256" key="3">
    <source>
        <dbReference type="ARBA" id="ARBA00022692"/>
    </source>
</evidence>
<evidence type="ECO:0000313" key="8">
    <source>
        <dbReference type="EMBL" id="MUH71869.1"/>
    </source>
</evidence>
<feature type="domain" description="ABC3 transporter permease C-terminal" evidence="7">
    <location>
        <begin position="193"/>
        <end position="307"/>
    </location>
</feature>
<keyword evidence="4 6" id="KW-1133">Transmembrane helix</keyword>